<gene>
    <name evidence="1" type="ORF">BS637_05910</name>
    <name evidence="2" type="ORF">BS638_10735</name>
</gene>
<dbReference type="NCBIfam" id="TIGR01911">
    <property type="entry name" value="HesB_rel_seleno"/>
    <property type="match status" value="1"/>
</dbReference>
<keyword evidence="3" id="KW-1185">Reference proteome</keyword>
<dbReference type="RefSeq" id="WP_078023843.1">
    <property type="nucleotide sequence ID" value="NZ_JANKAH010000001.1"/>
</dbReference>
<protein>
    <submittedName>
        <fullName evidence="2">Fe-S cluster assembly protein HesB</fullName>
    </submittedName>
</protein>
<reference evidence="1 3" key="1">
    <citation type="submission" date="2016-12" db="EMBL/GenBank/DDBJ databases">
        <title>Clostridium tepidum sp. nov., a close relative of Clostridium sporogenes and Clostridium botulinum Group I.</title>
        <authorList>
            <person name="Dobritsa A.P."/>
            <person name="Kutumbaka K."/>
            <person name="Werner K."/>
            <person name="Samadpour M."/>
        </authorList>
    </citation>
    <scope>NUCLEOTIDE SEQUENCE [LARGE SCALE GENOMIC DNA]</scope>
    <source>
        <strain evidence="1 3">PE</strain>
    </source>
</reference>
<sequence>MMPVKMSDLAYKEFKKFIKEKNINSNIFRIFLASNSCSGPIFNITLDEQTSEDLLSPIGELVFLIHKDLFSEFGSFIIQCAEENGKNGFSIEPVTPPKNIGCSTCSGCC</sequence>
<dbReference type="InterPro" id="IPR035903">
    <property type="entry name" value="HesB-like_dom_sf"/>
</dbReference>
<dbReference type="InterPro" id="IPR010965">
    <property type="entry name" value="HesB-rel_seleno"/>
</dbReference>
<dbReference type="Gene3D" id="2.60.300.12">
    <property type="entry name" value="HesB-like domain"/>
    <property type="match status" value="1"/>
</dbReference>
<reference evidence="2 4" key="2">
    <citation type="submission" date="2016-12" db="EMBL/GenBank/DDBJ databases">
        <title>Clostridium tepidum sp. nov., a close relative of Clostridium sporogenes and Clostridium botulinum Group I.</title>
        <authorList>
            <person name="Dobritsa A.P."/>
            <person name="Kutumbaka K.K."/>
            <person name="Werner K."/>
            <person name="Wiedmann M."/>
            <person name="Asmus A."/>
            <person name="Samadpour M."/>
        </authorList>
    </citation>
    <scope>NUCLEOTIDE SEQUENCE [LARGE SCALE GENOMIC DNA]</scope>
    <source>
        <strain evidence="2 4">IEH 97212</strain>
    </source>
</reference>
<evidence type="ECO:0000313" key="2">
    <source>
        <dbReference type="EMBL" id="OOO64473.1"/>
    </source>
</evidence>
<accession>A0A1S9I2C4</accession>
<dbReference type="OrthoDB" id="2355011at2"/>
<proteinExistence type="predicted"/>
<dbReference type="EMBL" id="MRAD01000004">
    <property type="protein sequence ID" value="OOO62816.1"/>
    <property type="molecule type" value="Genomic_DNA"/>
</dbReference>
<dbReference type="EMBL" id="MRAE01000029">
    <property type="protein sequence ID" value="OOO64473.1"/>
    <property type="molecule type" value="Genomic_DNA"/>
</dbReference>
<dbReference type="AlphaFoldDB" id="A0A1S9I2C4"/>
<comment type="caution">
    <text evidence="2">The sequence shown here is derived from an EMBL/GenBank/DDBJ whole genome shotgun (WGS) entry which is preliminary data.</text>
</comment>
<dbReference type="SUPFAM" id="SSF89360">
    <property type="entry name" value="HesB-like domain"/>
    <property type="match status" value="1"/>
</dbReference>
<evidence type="ECO:0000313" key="3">
    <source>
        <dbReference type="Proteomes" id="UP000190206"/>
    </source>
</evidence>
<organism evidence="2 4">
    <name type="scientific">Clostridium tepidum</name>
    <dbReference type="NCBI Taxonomy" id="1962263"/>
    <lineage>
        <taxon>Bacteria</taxon>
        <taxon>Bacillati</taxon>
        <taxon>Bacillota</taxon>
        <taxon>Clostridia</taxon>
        <taxon>Eubacteriales</taxon>
        <taxon>Clostridiaceae</taxon>
        <taxon>Clostridium</taxon>
    </lineage>
</organism>
<evidence type="ECO:0000313" key="4">
    <source>
        <dbReference type="Proteomes" id="UP000190256"/>
    </source>
</evidence>
<dbReference type="STRING" id="1962263.BS637_05910"/>
<evidence type="ECO:0000313" key="1">
    <source>
        <dbReference type="EMBL" id="OOO62816.1"/>
    </source>
</evidence>
<dbReference type="Proteomes" id="UP000190256">
    <property type="component" value="Unassembled WGS sequence"/>
</dbReference>
<name>A0A1S9I2C4_9CLOT</name>
<dbReference type="Proteomes" id="UP000190206">
    <property type="component" value="Unassembled WGS sequence"/>
</dbReference>